<dbReference type="PROSITE" id="PS52016">
    <property type="entry name" value="TONB_DEPENDENT_REC_3"/>
    <property type="match status" value="1"/>
</dbReference>
<evidence type="ECO:0000313" key="10">
    <source>
        <dbReference type="Proteomes" id="UP001302222"/>
    </source>
</evidence>
<evidence type="ECO:0000256" key="3">
    <source>
        <dbReference type="ARBA" id="ARBA00022452"/>
    </source>
</evidence>
<sequence length="1175" mass="132084">MKKDLLSFRFGLLLVVFFLFRNNLKANLSFTEKQYNKHTFTPKKKLKEVLQELKKYYQIDILFFDKNVEGFTVNPAKLDFHKKIEYNLDILLKPFNLTYSKTQTGVYVIFPNKANSIKENIAPQTANNKQSSDNILSLINITGIVKDSTGKAISGVNILLKNTKKGTYTDENGHFKISTPVYTTLIFSYIGFKSQEILVENQTNFSIVLREETNTLDEIEIISTGYEMINKRDHTGATGSIKMSDLSKAPVRSVDEALGGRIAGVQVVSPDGQPGANSDIVIRGIGSISQGTGPLYIIDGFIQESINFNALNMDDIASIEVLKDASSTAIYGARGSNGVLIIITKRGTKPKPTFIYNAYYGTQSIIKKMELLNAYEFVKLQSEINPTWATQNYFTNGRTLESYRNAQTIDWQDKMFNPAPYQNHSLSFSGSTGRTSYILSGNFVDQKGILIKSGFKRYQGRFTLDQEINQNMKVGITNNYSVVNTFGNIANTQTLSGVSAYNNYPFYNLMYNIWTYRPLSGGSLTDLENNLEDQGAGIGDTDRFNPYIQTMNEVNEYTNRSLSSNVYLEYSFAKNFKLKLTGGINIWDDERRQFYNSQTRLGSNLSSLGILNGPNGSINSNNFLSYQNENLLFYTKKINKNHLLNVMTGFTLQKNTSKARWFTAIQVPNESLGINGLYEGIAYRVGESSTTNAILSYLGRINYSYQGKYLLTLTMRADGSSKFVGNHRWGYFPSGAIAWRFSDEPFMGKLNFVSEAKLRASYGFTGNNRIGDFATYARIVNNNRYYFNNSITQAVAPASIANPNLSWETAAMLDVGLELSLFNHKVSFEIDYYRKNTYNLLLDANISSTTGFNSTIQNIGDIQNDGLETTLNWKNIKTKNFTWNSNFNIAFNSNKVLGLANNEIARLESSVSNSYTADLNNIPLYIAKIGMPVAQFYGFISDGLYQVADFEKIPTGSTFTYILKEGVPYGGTNRSAIQPGDIKLKDLNGDGILNNNDMTVIGHPLPIHIGGFTNTLTYKNFDLQVFMQWSYGNQVFNGNRLQMEGTTSGDSRGLGLNMFAAYADHWTFENQTARYPRALVNSSSRRAYTSDLIEYASYLRLKTLSFGYRLSKKWLKNLGIENLRCYFSAQNILTWTKYQGPDPEVSTKNSPLTPGFDFSPYPRAKTIVTGLNITF</sequence>
<keyword evidence="9" id="KW-0675">Receptor</keyword>
<keyword evidence="10" id="KW-1185">Reference proteome</keyword>
<protein>
    <submittedName>
        <fullName evidence="9">TonB-dependent receptor</fullName>
    </submittedName>
</protein>
<dbReference type="NCBIfam" id="TIGR04056">
    <property type="entry name" value="OMP_RagA_SusC"/>
    <property type="match status" value="1"/>
</dbReference>
<evidence type="ECO:0000256" key="5">
    <source>
        <dbReference type="ARBA" id="ARBA00023136"/>
    </source>
</evidence>
<dbReference type="InterPro" id="IPR023996">
    <property type="entry name" value="TonB-dep_OMP_SusC/RagA"/>
</dbReference>
<dbReference type="Gene3D" id="2.60.40.1120">
    <property type="entry name" value="Carboxypeptidase-like, regulatory domain"/>
    <property type="match status" value="1"/>
</dbReference>
<proteinExistence type="inferred from homology"/>
<dbReference type="RefSeq" id="WP_323689403.1">
    <property type="nucleotide sequence ID" value="NZ_JAYGIM010000019.1"/>
</dbReference>
<name>A0ABU5SPP2_9BACT</name>
<dbReference type="SUPFAM" id="SSF49464">
    <property type="entry name" value="Carboxypeptidase regulatory domain-like"/>
    <property type="match status" value="1"/>
</dbReference>
<keyword evidence="6 7" id="KW-0998">Cell outer membrane</keyword>
<dbReference type="InterPro" id="IPR018247">
    <property type="entry name" value="EF_Hand_1_Ca_BS"/>
</dbReference>
<dbReference type="InterPro" id="IPR037066">
    <property type="entry name" value="Plug_dom_sf"/>
</dbReference>
<dbReference type="SUPFAM" id="SSF56935">
    <property type="entry name" value="Porins"/>
    <property type="match status" value="1"/>
</dbReference>
<evidence type="ECO:0000256" key="6">
    <source>
        <dbReference type="ARBA" id="ARBA00023237"/>
    </source>
</evidence>
<comment type="similarity">
    <text evidence="7">Belongs to the TonB-dependent receptor family.</text>
</comment>
<dbReference type="Gene3D" id="2.170.130.10">
    <property type="entry name" value="TonB-dependent receptor, plug domain"/>
    <property type="match status" value="1"/>
</dbReference>
<dbReference type="Gene3D" id="2.40.170.20">
    <property type="entry name" value="TonB-dependent receptor, beta-barrel domain"/>
    <property type="match status" value="1"/>
</dbReference>
<keyword evidence="4 7" id="KW-0812">Transmembrane</keyword>
<evidence type="ECO:0000313" key="9">
    <source>
        <dbReference type="EMBL" id="MEA5429281.1"/>
    </source>
</evidence>
<dbReference type="EMBL" id="JAYGIM010000019">
    <property type="protein sequence ID" value="MEA5429281.1"/>
    <property type="molecule type" value="Genomic_DNA"/>
</dbReference>
<dbReference type="InterPro" id="IPR008969">
    <property type="entry name" value="CarboxyPept-like_regulatory"/>
</dbReference>
<dbReference type="InterPro" id="IPR036942">
    <property type="entry name" value="Beta-barrel_TonB_sf"/>
</dbReference>
<dbReference type="InterPro" id="IPR023997">
    <property type="entry name" value="TonB-dep_OMP_SusC/RagA_CS"/>
</dbReference>
<evidence type="ECO:0000256" key="2">
    <source>
        <dbReference type="ARBA" id="ARBA00022448"/>
    </source>
</evidence>
<evidence type="ECO:0000256" key="1">
    <source>
        <dbReference type="ARBA" id="ARBA00004571"/>
    </source>
</evidence>
<evidence type="ECO:0000259" key="8">
    <source>
        <dbReference type="Pfam" id="PF07715"/>
    </source>
</evidence>
<reference evidence="9 10" key="1">
    <citation type="submission" date="2023-12" db="EMBL/GenBank/DDBJ databases">
        <title>Novel species of the genus Arcicella isolated from rivers.</title>
        <authorList>
            <person name="Lu H."/>
        </authorList>
    </citation>
    <scope>NUCLEOTIDE SEQUENCE [LARGE SCALE GENOMIC DNA]</scope>
    <source>
        <strain evidence="9 10">DC25W</strain>
    </source>
</reference>
<dbReference type="Pfam" id="PF13715">
    <property type="entry name" value="CarbopepD_reg_2"/>
    <property type="match status" value="1"/>
</dbReference>
<keyword evidence="5 7" id="KW-0472">Membrane</keyword>
<dbReference type="Proteomes" id="UP001302222">
    <property type="component" value="Unassembled WGS sequence"/>
</dbReference>
<comment type="caution">
    <text evidence="9">The sequence shown here is derived from an EMBL/GenBank/DDBJ whole genome shotgun (WGS) entry which is preliminary data.</text>
</comment>
<dbReference type="Pfam" id="PF07715">
    <property type="entry name" value="Plug"/>
    <property type="match status" value="1"/>
</dbReference>
<feature type="domain" description="TonB-dependent receptor plug" evidence="8">
    <location>
        <begin position="231"/>
        <end position="339"/>
    </location>
</feature>
<evidence type="ECO:0000256" key="4">
    <source>
        <dbReference type="ARBA" id="ARBA00022692"/>
    </source>
</evidence>
<gene>
    <name evidence="9" type="ORF">VB798_22000</name>
</gene>
<evidence type="ECO:0000256" key="7">
    <source>
        <dbReference type="PROSITE-ProRule" id="PRU01360"/>
    </source>
</evidence>
<dbReference type="PROSITE" id="PS00018">
    <property type="entry name" value="EF_HAND_1"/>
    <property type="match status" value="1"/>
</dbReference>
<keyword evidence="2 7" id="KW-0813">Transport</keyword>
<comment type="subcellular location">
    <subcellularLocation>
        <location evidence="1 7">Cell outer membrane</location>
        <topology evidence="1 7">Multi-pass membrane protein</topology>
    </subcellularLocation>
</comment>
<dbReference type="InterPro" id="IPR012910">
    <property type="entry name" value="Plug_dom"/>
</dbReference>
<accession>A0ABU5SPP2</accession>
<keyword evidence="3 7" id="KW-1134">Transmembrane beta strand</keyword>
<organism evidence="9 10">
    <name type="scientific">Arcicella lustrica</name>
    <dbReference type="NCBI Taxonomy" id="2984196"/>
    <lineage>
        <taxon>Bacteria</taxon>
        <taxon>Pseudomonadati</taxon>
        <taxon>Bacteroidota</taxon>
        <taxon>Cytophagia</taxon>
        <taxon>Cytophagales</taxon>
        <taxon>Flectobacillaceae</taxon>
        <taxon>Arcicella</taxon>
    </lineage>
</organism>
<dbReference type="InterPro" id="IPR039426">
    <property type="entry name" value="TonB-dep_rcpt-like"/>
</dbReference>
<dbReference type="NCBIfam" id="TIGR04057">
    <property type="entry name" value="SusC_RagA_signa"/>
    <property type="match status" value="1"/>
</dbReference>